<dbReference type="GO" id="GO:0045944">
    <property type="term" value="P:positive regulation of transcription by RNA polymerase II"/>
    <property type="evidence" value="ECO:0007669"/>
    <property type="project" value="TreeGrafter"/>
</dbReference>
<evidence type="ECO:0000256" key="2">
    <source>
        <dbReference type="ARBA" id="ARBA00023242"/>
    </source>
</evidence>
<comment type="subcellular location">
    <subcellularLocation>
        <location evidence="1">Nucleus</location>
    </subcellularLocation>
</comment>
<keyword evidence="2" id="KW-0539">Nucleus</keyword>
<feature type="compositionally biased region" description="Low complexity" evidence="3">
    <location>
        <begin position="639"/>
        <end position="652"/>
    </location>
</feature>
<sequence>MNMSQTQQLNMGGPVGGGMAGQHPQQQQMNAPTPTNAGSPHDPQGDINRLNAYIYEYFLRTQNYDVARAMVDCGQFGLAKQSPNSRQPNGVDDSDPSRPKDLPEPQFENPSDKPFLIDWWCQFWDIFNARRSNGKPSAISYVGTQRQAQKQRMAMMGNSDPAAQMGMRNNTAMINGMMPENLKKAAMVNAGNMNPAMAARMQQQQQQLRAQQGQMMQGQQMERSNSQMEMNGPRSNSPGSGDAPSPKRQRLEGNMQQMRQTQGQGGQMPNNQVGPDQIPLDPAAAHRARELLESHGMDPNLMPAEQFHLLARQPTNAQRKSVETYSQQMQNHMKNAMAQNQANSNMNKGMPPNAANMGPTGAQGSPLSQAGIDNAMGDYANGAMRPGMVPNPGNQGAAGSNGGNHALQDYQMQLMLLEQQNKKRLLMARQEQDSISGPGAMHAGNGQFAPNMSPQGSRAGPSPNPNDMARGTPNMQAGTSPNGQMQGRASPAPGFDPSQIPPQMRNMMVQGPGGQLVPRSHPGFNQQQGQLTQASMEMFNQQQPQRMLPNGTFPGAPQQMPPNMMPGHPGGPGQQPGQQPPNVTPRQGNMPPPPAPPLNGPGGTQPSSPAQSAAPPTPSQANKPKPGGKKDAKKGKKGGNQAAAVPTTESEQPPTPTPATPITPMAPNSFHPKAGQPMPNGAPVPQPNQQPQPNIMPQSTPDMSQNQPFGNLGDPSNGQFDIGMDFADLGGTGGDVLDNFDFDSFLNNDDGSGLGFDNFAFDNGLEATGEGM</sequence>
<reference evidence="5" key="1">
    <citation type="submission" date="2017-03" db="EMBL/GenBank/DDBJ databases">
        <title>Genomes of endolithic fungi from Antarctica.</title>
        <authorList>
            <person name="Coleine C."/>
            <person name="Masonjones S."/>
            <person name="Stajich J.E."/>
        </authorList>
    </citation>
    <scope>NUCLEOTIDE SEQUENCE [LARGE SCALE GENOMIC DNA]</scope>
    <source>
        <strain evidence="5">CCFEE 5527</strain>
    </source>
</reference>
<name>A0A1V8SD24_9PEZI</name>
<evidence type="ECO:0000256" key="3">
    <source>
        <dbReference type="SAM" id="MobiDB-lite"/>
    </source>
</evidence>
<dbReference type="InParanoid" id="A0A1V8SD24"/>
<accession>A0A1V8SD24</accession>
<feature type="compositionally biased region" description="Polar residues" evidence="3">
    <location>
        <begin position="473"/>
        <end position="487"/>
    </location>
</feature>
<dbReference type="GO" id="GO:0005634">
    <property type="term" value="C:nucleus"/>
    <property type="evidence" value="ECO:0007669"/>
    <property type="project" value="UniProtKB-SubCell"/>
</dbReference>
<evidence type="ECO:0000313" key="4">
    <source>
        <dbReference type="EMBL" id="OQN96830.1"/>
    </source>
</evidence>
<feature type="compositionally biased region" description="Polar residues" evidence="3">
    <location>
        <begin position="222"/>
        <end position="239"/>
    </location>
</feature>
<feature type="compositionally biased region" description="Low complexity" evidence="3">
    <location>
        <begin position="604"/>
        <end position="625"/>
    </location>
</feature>
<dbReference type="EMBL" id="NAJO01000061">
    <property type="protein sequence ID" value="OQN96830.1"/>
    <property type="molecule type" value="Genomic_DNA"/>
</dbReference>
<evidence type="ECO:0000313" key="5">
    <source>
        <dbReference type="Proteomes" id="UP000192596"/>
    </source>
</evidence>
<evidence type="ECO:0008006" key="6">
    <source>
        <dbReference type="Google" id="ProtNLM"/>
    </source>
</evidence>
<feature type="compositionally biased region" description="Polar residues" evidence="3">
    <location>
        <begin position="1"/>
        <end position="10"/>
    </location>
</feature>
<feature type="region of interest" description="Disordered" evidence="3">
    <location>
        <begin position="383"/>
        <end position="405"/>
    </location>
</feature>
<proteinExistence type="predicted"/>
<dbReference type="OrthoDB" id="5600002at2759"/>
<feature type="region of interest" description="Disordered" evidence="3">
    <location>
        <begin position="435"/>
        <end position="530"/>
    </location>
</feature>
<dbReference type="STRING" id="1507870.A0A1V8SD24"/>
<feature type="compositionally biased region" description="Pro residues" evidence="3">
    <location>
        <begin position="590"/>
        <end position="599"/>
    </location>
</feature>
<dbReference type="PANTHER" id="PTHR12610">
    <property type="entry name" value="SINGLE STRANDED DNA BINDING PROTEIN"/>
    <property type="match status" value="1"/>
</dbReference>
<dbReference type="Proteomes" id="UP000192596">
    <property type="component" value="Unassembled WGS sequence"/>
</dbReference>
<feature type="compositionally biased region" description="Polar residues" evidence="3">
    <location>
        <begin position="699"/>
        <end position="719"/>
    </location>
</feature>
<comment type="caution">
    <text evidence="4">The sequence shown here is derived from an EMBL/GenBank/DDBJ whole genome shotgun (WGS) entry which is preliminary data.</text>
</comment>
<dbReference type="AlphaFoldDB" id="A0A1V8SD24"/>
<feature type="region of interest" description="Disordered" evidence="3">
    <location>
        <begin position="200"/>
        <end position="280"/>
    </location>
</feature>
<evidence type="ECO:0000256" key="1">
    <source>
        <dbReference type="ARBA" id="ARBA00004123"/>
    </source>
</evidence>
<gene>
    <name evidence="4" type="ORF">B0A48_17390</name>
</gene>
<feature type="region of interest" description="Disordered" evidence="3">
    <location>
        <begin position="78"/>
        <end position="111"/>
    </location>
</feature>
<feature type="compositionally biased region" description="Polar residues" evidence="3">
    <location>
        <begin position="23"/>
        <end position="38"/>
    </location>
</feature>
<feature type="compositionally biased region" description="Low complexity" evidence="3">
    <location>
        <begin position="200"/>
        <end position="221"/>
    </location>
</feature>
<keyword evidence="5" id="KW-1185">Reference proteome</keyword>
<dbReference type="PANTHER" id="PTHR12610:SF12">
    <property type="entry name" value="SEQUENCE-SPECIFIC SINGLE-STRANDED DNA-BINDING PROTEIN, ISOFORM D"/>
    <property type="match status" value="1"/>
</dbReference>
<organism evidence="4 5">
    <name type="scientific">Cryoendolithus antarcticus</name>
    <dbReference type="NCBI Taxonomy" id="1507870"/>
    <lineage>
        <taxon>Eukaryota</taxon>
        <taxon>Fungi</taxon>
        <taxon>Dikarya</taxon>
        <taxon>Ascomycota</taxon>
        <taxon>Pezizomycotina</taxon>
        <taxon>Dothideomycetes</taxon>
        <taxon>Dothideomycetidae</taxon>
        <taxon>Cladosporiales</taxon>
        <taxon>Cladosporiaceae</taxon>
        <taxon>Cryoendolithus</taxon>
    </lineage>
</organism>
<protein>
    <recommendedName>
        <fullName evidence="6">LisH domain-containing protein</fullName>
    </recommendedName>
</protein>
<feature type="region of interest" description="Disordered" evidence="3">
    <location>
        <begin position="545"/>
        <end position="725"/>
    </location>
</feature>
<feature type="compositionally biased region" description="Pro residues" evidence="3">
    <location>
        <begin position="680"/>
        <end position="690"/>
    </location>
</feature>
<feature type="region of interest" description="Disordered" evidence="3">
    <location>
        <begin position="1"/>
        <end position="45"/>
    </location>
</feature>